<reference evidence="1" key="2">
    <citation type="submission" date="2022-01" db="EMBL/GenBank/DDBJ databases">
        <authorList>
            <person name="Yamashiro T."/>
            <person name="Shiraishi A."/>
            <person name="Satake H."/>
            <person name="Nakayama K."/>
        </authorList>
    </citation>
    <scope>NUCLEOTIDE SEQUENCE</scope>
</reference>
<comment type="caution">
    <text evidence="1">The sequence shown here is derived from an EMBL/GenBank/DDBJ whole genome shotgun (WGS) entry which is preliminary data.</text>
</comment>
<name>A0ABQ5GKZ4_9ASTR</name>
<gene>
    <name evidence="1" type="ORF">Tco_1043006</name>
</gene>
<dbReference type="EMBL" id="BQNB010018610">
    <property type="protein sequence ID" value="GJT76281.1"/>
    <property type="molecule type" value="Genomic_DNA"/>
</dbReference>
<organism evidence="1 2">
    <name type="scientific">Tanacetum coccineum</name>
    <dbReference type="NCBI Taxonomy" id="301880"/>
    <lineage>
        <taxon>Eukaryota</taxon>
        <taxon>Viridiplantae</taxon>
        <taxon>Streptophyta</taxon>
        <taxon>Embryophyta</taxon>
        <taxon>Tracheophyta</taxon>
        <taxon>Spermatophyta</taxon>
        <taxon>Magnoliopsida</taxon>
        <taxon>eudicotyledons</taxon>
        <taxon>Gunneridae</taxon>
        <taxon>Pentapetalae</taxon>
        <taxon>asterids</taxon>
        <taxon>campanulids</taxon>
        <taxon>Asterales</taxon>
        <taxon>Asteraceae</taxon>
        <taxon>Asteroideae</taxon>
        <taxon>Anthemideae</taxon>
        <taxon>Anthemidinae</taxon>
        <taxon>Tanacetum</taxon>
    </lineage>
</organism>
<sequence>MAQQQQIIPPDQLVTTKYQSIGRCNNYVVLLIIPCLMECKFMGQILVDHALNYALTATVDVLALPVETPENPFISPATLEYIQPFIKIIGYQGDVDKLSTFFTKNLAQPWQTMFKVFNRCLTSRTSGHDQTMINILQIFHDVVNRVYVNYVGLYGETFFTAYSRTKMLSSTLASLNSSLLI</sequence>
<accession>A0ABQ5GKZ4</accession>
<evidence type="ECO:0000313" key="1">
    <source>
        <dbReference type="EMBL" id="GJT76281.1"/>
    </source>
</evidence>
<keyword evidence="2" id="KW-1185">Reference proteome</keyword>
<reference evidence="1" key="1">
    <citation type="journal article" date="2022" name="Int. J. Mol. Sci.">
        <title>Draft Genome of Tanacetum Coccineum: Genomic Comparison of Closely Related Tanacetum-Family Plants.</title>
        <authorList>
            <person name="Yamashiro T."/>
            <person name="Shiraishi A."/>
            <person name="Nakayama K."/>
            <person name="Satake H."/>
        </authorList>
    </citation>
    <scope>NUCLEOTIDE SEQUENCE</scope>
</reference>
<protein>
    <submittedName>
        <fullName evidence="1">Uncharacterized protein</fullName>
    </submittedName>
</protein>
<evidence type="ECO:0000313" key="2">
    <source>
        <dbReference type="Proteomes" id="UP001151760"/>
    </source>
</evidence>
<proteinExistence type="predicted"/>
<dbReference type="Proteomes" id="UP001151760">
    <property type="component" value="Unassembled WGS sequence"/>
</dbReference>